<dbReference type="OrthoDB" id="1667587at2759"/>
<evidence type="ECO:0000256" key="3">
    <source>
        <dbReference type="ARBA" id="ARBA00022737"/>
    </source>
</evidence>
<accession>A0A3B6C0G6</accession>
<reference evidence="5" key="1">
    <citation type="submission" date="2018-08" db="EMBL/GenBank/DDBJ databases">
        <authorList>
            <person name="Rossello M."/>
        </authorList>
    </citation>
    <scope>NUCLEOTIDE SEQUENCE [LARGE SCALE GENOMIC DNA]</scope>
    <source>
        <strain evidence="5">cv. Chinese Spring</strain>
    </source>
</reference>
<dbReference type="Gramene" id="TraesCS2B03G0327400.1">
    <property type="protein sequence ID" value="TraesCS2B03G0327400.1.CDS"/>
    <property type="gene ID" value="TraesCS2B03G0327400"/>
</dbReference>
<evidence type="ECO:0000256" key="1">
    <source>
        <dbReference type="ARBA" id="ARBA00004623"/>
    </source>
</evidence>
<keyword evidence="6" id="KW-1185">Reference proteome</keyword>
<dbReference type="Pfam" id="PF21032">
    <property type="entry name" value="PROPPIN"/>
    <property type="match status" value="1"/>
</dbReference>
<dbReference type="InterPro" id="IPR036322">
    <property type="entry name" value="WD40_repeat_dom_sf"/>
</dbReference>
<dbReference type="STRING" id="4565.A0A3B6C0G6"/>
<dbReference type="Gene3D" id="2.130.10.10">
    <property type="entry name" value="YVTN repeat-like/Quinoprotein amine dehydrogenase"/>
    <property type="match status" value="1"/>
</dbReference>
<organism evidence="5">
    <name type="scientific">Triticum aestivum</name>
    <name type="common">Wheat</name>
    <dbReference type="NCBI Taxonomy" id="4565"/>
    <lineage>
        <taxon>Eukaryota</taxon>
        <taxon>Viridiplantae</taxon>
        <taxon>Streptophyta</taxon>
        <taxon>Embryophyta</taxon>
        <taxon>Tracheophyta</taxon>
        <taxon>Spermatophyta</taxon>
        <taxon>Magnoliopsida</taxon>
        <taxon>Liliopsida</taxon>
        <taxon>Poales</taxon>
        <taxon>Poaceae</taxon>
        <taxon>BOP clade</taxon>
        <taxon>Pooideae</taxon>
        <taxon>Triticodae</taxon>
        <taxon>Triticeae</taxon>
        <taxon>Triticinae</taxon>
        <taxon>Triticum</taxon>
    </lineage>
</organism>
<dbReference type="GO" id="GO:0061723">
    <property type="term" value="P:glycophagy"/>
    <property type="evidence" value="ECO:0000318"/>
    <property type="project" value="GO_Central"/>
</dbReference>
<dbReference type="GO" id="GO:0000425">
    <property type="term" value="P:pexophagy"/>
    <property type="evidence" value="ECO:0000318"/>
    <property type="project" value="GO_Central"/>
</dbReference>
<dbReference type="Proteomes" id="UP000019116">
    <property type="component" value="Chromosome 2B"/>
</dbReference>
<dbReference type="GO" id="GO:0034497">
    <property type="term" value="P:protein localization to phagophore assembly site"/>
    <property type="evidence" value="ECO:0000318"/>
    <property type="project" value="GO_Central"/>
</dbReference>
<dbReference type="InterPro" id="IPR015943">
    <property type="entry name" value="WD40/YVTN_repeat-like_dom_sf"/>
</dbReference>
<sequence>MASTSSSSELPDGTVLVPAPLVHVAFNQHGTHFVAATATDFHVFSCHPLERVMRRRGSGGCTFKVTSAQLLTRSQLAVATRRPSAVSGAVDGHVIDFWNGMCKPKDARTNTVRSLCGAVGGFRLRGDHMLVAGEGTATLFDGVHWEKEVTTGPNPLGLCAMEEPNGPATLVYALPLPEAGMVQVRRRGRASSVSVHAHGSGVACLALSPDGRLLATAGTRGTLLRIFSTADGTKLQELRRGTEGADIHCIAFSHDSKWLAVSSDKATVHVFSINDFNLTSSTLEEDHASNDLLAAPLVLPSSPAPATTNQISSRMSFLKGYLPTYFSSKWSFAQFRIPNAWTKCSVAFDRRHPNTITIVCMDKRCVEEAKITLSILYRHTCHMCNILSHTRMWFYRCEFDPVKGGDMVPGVYHENFMDL</sequence>
<dbReference type="SMART" id="SM00320">
    <property type="entry name" value="WD40"/>
    <property type="match status" value="2"/>
</dbReference>
<dbReference type="SUPFAM" id="SSF50978">
    <property type="entry name" value="WD40 repeat-like"/>
    <property type="match status" value="1"/>
</dbReference>
<dbReference type="GO" id="GO:0044804">
    <property type="term" value="P:nucleophagy"/>
    <property type="evidence" value="ECO:0000318"/>
    <property type="project" value="GO_Central"/>
</dbReference>
<dbReference type="Gramene" id="TraesCS2B02G134900.1">
    <property type="protein sequence ID" value="TraesCS2B02G134900.1"/>
    <property type="gene ID" value="TraesCS2B02G134900"/>
</dbReference>
<dbReference type="EnsemblPlants" id="TraesCS2B02G134900.1">
    <property type="protein sequence ID" value="TraesCS2B02G134900.1"/>
    <property type="gene ID" value="TraesCS2B02G134900"/>
</dbReference>
<dbReference type="Gramene" id="TraesWEE_scaffold_017722_01G000400.1">
    <property type="protein sequence ID" value="TraesWEE_scaffold_017722_01G000400.1"/>
    <property type="gene ID" value="TraesWEE_scaffold_017722_01G000400"/>
</dbReference>
<dbReference type="Gramene" id="TraesKAR2B01G0087150.1">
    <property type="protein sequence ID" value="cds.TraesKAR2B01G0087150.1"/>
    <property type="gene ID" value="TraesKAR2B01G0087150"/>
</dbReference>
<protein>
    <recommendedName>
        <fullName evidence="7">Anaphase-promoting complex subunit 4 WD40 domain-containing protein</fullName>
    </recommendedName>
</protein>
<comment type="subcellular location">
    <subcellularLocation>
        <location evidence="1">Preautophagosomal structure membrane</location>
        <topology evidence="1">Peripheral membrane protein</topology>
    </subcellularLocation>
</comment>
<dbReference type="AlphaFoldDB" id="A0A3B6C0G6"/>
<dbReference type="GO" id="GO:0030674">
    <property type="term" value="F:protein-macromolecule adaptor activity"/>
    <property type="evidence" value="ECO:0000318"/>
    <property type="project" value="GO_Central"/>
</dbReference>
<dbReference type="GO" id="GO:0000422">
    <property type="term" value="P:autophagy of mitochondrion"/>
    <property type="evidence" value="ECO:0000318"/>
    <property type="project" value="GO_Central"/>
</dbReference>
<dbReference type="InterPro" id="IPR001680">
    <property type="entry name" value="WD40_rpt"/>
</dbReference>
<dbReference type="GO" id="GO:0034045">
    <property type="term" value="C:phagophore assembly site membrane"/>
    <property type="evidence" value="ECO:0000318"/>
    <property type="project" value="GO_Central"/>
</dbReference>
<evidence type="ECO:0000256" key="2">
    <source>
        <dbReference type="ARBA" id="ARBA00022574"/>
    </source>
</evidence>
<dbReference type="InterPro" id="IPR048720">
    <property type="entry name" value="PROPPIN"/>
</dbReference>
<evidence type="ECO:0000313" key="5">
    <source>
        <dbReference type="EnsemblPlants" id="TraesCS2B02G134900.1"/>
    </source>
</evidence>
<keyword evidence="3" id="KW-0677">Repeat</keyword>
<dbReference type="GO" id="GO:0032266">
    <property type="term" value="F:phosphatidylinositol-3-phosphate binding"/>
    <property type="evidence" value="ECO:0000318"/>
    <property type="project" value="GO_Central"/>
</dbReference>
<evidence type="ECO:0008006" key="7">
    <source>
        <dbReference type="Google" id="ProtNLM"/>
    </source>
</evidence>
<dbReference type="GO" id="GO:0005829">
    <property type="term" value="C:cytosol"/>
    <property type="evidence" value="ECO:0000318"/>
    <property type="project" value="GO_Central"/>
</dbReference>
<dbReference type="PANTHER" id="PTHR11227">
    <property type="entry name" value="WD-REPEAT PROTEIN INTERACTING WITH PHOSPHOINOSIDES WIPI -RELATED"/>
    <property type="match status" value="1"/>
</dbReference>
<evidence type="ECO:0000256" key="4">
    <source>
        <dbReference type="ARBA" id="ARBA00025740"/>
    </source>
</evidence>
<evidence type="ECO:0000313" key="6">
    <source>
        <dbReference type="Proteomes" id="UP000019116"/>
    </source>
</evidence>
<name>A0A3B6C0G6_WHEAT</name>
<comment type="similarity">
    <text evidence="4">Belongs to the WD repeat PROPPIN family.</text>
</comment>
<keyword evidence="2" id="KW-0853">WD repeat</keyword>
<reference evidence="5" key="2">
    <citation type="submission" date="2018-10" db="UniProtKB">
        <authorList>
            <consortium name="EnsemblPlants"/>
        </authorList>
    </citation>
    <scope>IDENTIFICATION</scope>
</reference>
<proteinExistence type="inferred from homology"/>
<dbReference type="SMR" id="A0A3B6C0G6"/>
<dbReference type="GO" id="GO:0080025">
    <property type="term" value="F:phosphatidylinositol-3,5-bisphosphate binding"/>
    <property type="evidence" value="ECO:0000318"/>
    <property type="project" value="GO_Central"/>
</dbReference>